<evidence type="ECO:0000313" key="2">
    <source>
        <dbReference type="EMBL" id="KKS43748.1"/>
    </source>
</evidence>
<name>A0A0G1C279_9BACT</name>
<dbReference type="Pfam" id="PF10049">
    <property type="entry name" value="DUF2283"/>
    <property type="match status" value="1"/>
</dbReference>
<dbReference type="EMBL" id="LCCZ01000022">
    <property type="protein sequence ID" value="KKS43748.1"/>
    <property type="molecule type" value="Genomic_DNA"/>
</dbReference>
<dbReference type="Proteomes" id="UP000034875">
    <property type="component" value="Unassembled WGS sequence"/>
</dbReference>
<organism evidence="2 3">
    <name type="scientific">candidate division CPR1 bacterium GW2011_GWA2_42_17</name>
    <dbReference type="NCBI Taxonomy" id="1618341"/>
    <lineage>
        <taxon>Bacteria</taxon>
        <taxon>candidate division CPR1</taxon>
    </lineage>
</organism>
<dbReference type="PANTHER" id="PTHR37029">
    <property type="entry name" value="SSR1768 PROTEIN"/>
    <property type="match status" value="1"/>
</dbReference>
<dbReference type="InterPro" id="IPR019270">
    <property type="entry name" value="DUF2283"/>
</dbReference>
<keyword evidence="1" id="KW-0472">Membrane</keyword>
<dbReference type="PANTHER" id="PTHR37029:SF1">
    <property type="entry name" value="SSR1768 PROTEIN"/>
    <property type="match status" value="1"/>
</dbReference>
<proteinExistence type="predicted"/>
<reference evidence="2 3" key="1">
    <citation type="journal article" date="2015" name="Nature">
        <title>rRNA introns, odd ribosomes, and small enigmatic genomes across a large radiation of phyla.</title>
        <authorList>
            <person name="Brown C.T."/>
            <person name="Hug L.A."/>
            <person name="Thomas B.C."/>
            <person name="Sharon I."/>
            <person name="Castelle C.J."/>
            <person name="Singh A."/>
            <person name="Wilkins M.J."/>
            <person name="Williams K.H."/>
            <person name="Banfield J.F."/>
        </authorList>
    </citation>
    <scope>NUCLEOTIDE SEQUENCE [LARGE SCALE GENOMIC DNA]</scope>
</reference>
<evidence type="ECO:0000256" key="1">
    <source>
        <dbReference type="SAM" id="Phobius"/>
    </source>
</evidence>
<evidence type="ECO:0000313" key="3">
    <source>
        <dbReference type="Proteomes" id="UP000034875"/>
    </source>
</evidence>
<gene>
    <name evidence="2" type="ORF">UV05_C0022G0011</name>
</gene>
<comment type="caution">
    <text evidence="2">The sequence shown here is derived from an EMBL/GenBank/DDBJ whole genome shotgun (WGS) entry which is preliminary data.</text>
</comment>
<dbReference type="AlphaFoldDB" id="A0A0G1C279"/>
<sequence length="96" mass="10856">MKMHYDKIADAMYIRLRDGKIKGTVKVNDRLMVDVDAKGNTIGVELLEADSFWRRDYYKNTMQSSKMLVRRGGGNLLGLALTTQIGGAFARVYFSC</sequence>
<evidence type="ECO:0008006" key="4">
    <source>
        <dbReference type="Google" id="ProtNLM"/>
    </source>
</evidence>
<keyword evidence="1" id="KW-0812">Transmembrane</keyword>
<accession>A0A0G1C279</accession>
<protein>
    <recommendedName>
        <fullName evidence="4">DUF2283 domain-containing protein</fullName>
    </recommendedName>
</protein>
<feature type="transmembrane region" description="Helical" evidence="1">
    <location>
        <begin position="76"/>
        <end position="94"/>
    </location>
</feature>
<keyword evidence="1" id="KW-1133">Transmembrane helix</keyword>